<dbReference type="SUPFAM" id="SSF48264">
    <property type="entry name" value="Cytochrome P450"/>
    <property type="match status" value="1"/>
</dbReference>
<evidence type="ECO:0000256" key="9">
    <source>
        <dbReference type="ARBA" id="ARBA00022848"/>
    </source>
</evidence>
<keyword evidence="10 15" id="KW-0560">Oxidoreductase</keyword>
<dbReference type="InterPro" id="IPR001128">
    <property type="entry name" value="Cyt_P450"/>
</dbReference>
<dbReference type="GO" id="GO:0016705">
    <property type="term" value="F:oxidoreductase activity, acting on paired donors, with incorporation or reduction of molecular oxygen"/>
    <property type="evidence" value="ECO:0007669"/>
    <property type="project" value="InterPro"/>
</dbReference>
<evidence type="ECO:0000256" key="3">
    <source>
        <dbReference type="ARBA" id="ARBA00004174"/>
    </source>
</evidence>
<evidence type="ECO:0000256" key="4">
    <source>
        <dbReference type="ARBA" id="ARBA00004406"/>
    </source>
</evidence>
<comment type="subcellular location">
    <subcellularLocation>
        <location evidence="4">Endoplasmic reticulum membrane</location>
        <topology evidence="4">Peripheral membrane protein</topology>
    </subcellularLocation>
    <subcellularLocation>
        <location evidence="3">Microsome membrane</location>
        <topology evidence="3">Peripheral membrane protein</topology>
    </subcellularLocation>
</comment>
<accession>A0A8X6G3A3</accession>
<feature type="transmembrane region" description="Helical" evidence="16">
    <location>
        <begin position="12"/>
        <end position="35"/>
    </location>
</feature>
<evidence type="ECO:0000313" key="18">
    <source>
        <dbReference type="Proteomes" id="UP000887116"/>
    </source>
</evidence>
<feature type="binding site" description="axial binding residue" evidence="14">
    <location>
        <position position="457"/>
    </location>
    <ligand>
        <name>heme</name>
        <dbReference type="ChEBI" id="CHEBI:30413"/>
    </ligand>
    <ligandPart>
        <name>Fe</name>
        <dbReference type="ChEBI" id="CHEBI:18248"/>
    </ligandPart>
</feature>
<dbReference type="Proteomes" id="UP000887116">
    <property type="component" value="Unassembled WGS sequence"/>
</dbReference>
<evidence type="ECO:0000256" key="16">
    <source>
        <dbReference type="SAM" id="Phobius"/>
    </source>
</evidence>
<reference evidence="17" key="1">
    <citation type="submission" date="2020-07" db="EMBL/GenBank/DDBJ databases">
        <title>Multicomponent nature underlies the extraordinary mechanical properties of spider dragline silk.</title>
        <authorList>
            <person name="Kono N."/>
            <person name="Nakamura H."/>
            <person name="Mori M."/>
            <person name="Yoshida Y."/>
            <person name="Ohtoshi R."/>
            <person name="Malay A.D."/>
            <person name="Moran D.A.P."/>
            <person name="Tomita M."/>
            <person name="Numata K."/>
            <person name="Arakawa K."/>
        </authorList>
    </citation>
    <scope>NUCLEOTIDE SEQUENCE</scope>
</reference>
<gene>
    <name evidence="17" type="primary">Cyp2j5</name>
    <name evidence="17" type="ORF">TNCT_382671</name>
</gene>
<evidence type="ECO:0000256" key="11">
    <source>
        <dbReference type="ARBA" id="ARBA00023004"/>
    </source>
</evidence>
<dbReference type="InterPro" id="IPR002401">
    <property type="entry name" value="Cyt_P450_E_grp-I"/>
</dbReference>
<evidence type="ECO:0000256" key="6">
    <source>
        <dbReference type="ARBA" id="ARBA00022617"/>
    </source>
</evidence>
<dbReference type="Gene3D" id="1.10.630.10">
    <property type="entry name" value="Cytochrome P450"/>
    <property type="match status" value="1"/>
</dbReference>
<evidence type="ECO:0000256" key="8">
    <source>
        <dbReference type="ARBA" id="ARBA00022824"/>
    </source>
</evidence>
<dbReference type="PANTHER" id="PTHR24300">
    <property type="entry name" value="CYTOCHROME P450 508A4-RELATED"/>
    <property type="match status" value="1"/>
</dbReference>
<dbReference type="InterPro" id="IPR036396">
    <property type="entry name" value="Cyt_P450_sf"/>
</dbReference>
<dbReference type="Pfam" id="PF00067">
    <property type="entry name" value="p450"/>
    <property type="match status" value="1"/>
</dbReference>
<dbReference type="FunFam" id="1.10.630.10:FF:000238">
    <property type="entry name" value="Cytochrome P450 2A6"/>
    <property type="match status" value="1"/>
</dbReference>
<evidence type="ECO:0000313" key="17">
    <source>
        <dbReference type="EMBL" id="GFQ95362.1"/>
    </source>
</evidence>
<evidence type="ECO:0000256" key="7">
    <source>
        <dbReference type="ARBA" id="ARBA00022723"/>
    </source>
</evidence>
<keyword evidence="12 15" id="KW-0503">Monooxygenase</keyword>
<evidence type="ECO:0000256" key="15">
    <source>
        <dbReference type="RuleBase" id="RU000461"/>
    </source>
</evidence>
<organism evidence="17 18">
    <name type="scientific">Trichonephila clavata</name>
    <name type="common">Joro spider</name>
    <name type="synonym">Nephila clavata</name>
    <dbReference type="NCBI Taxonomy" id="2740835"/>
    <lineage>
        <taxon>Eukaryota</taxon>
        <taxon>Metazoa</taxon>
        <taxon>Ecdysozoa</taxon>
        <taxon>Arthropoda</taxon>
        <taxon>Chelicerata</taxon>
        <taxon>Arachnida</taxon>
        <taxon>Araneae</taxon>
        <taxon>Araneomorphae</taxon>
        <taxon>Entelegynae</taxon>
        <taxon>Araneoidea</taxon>
        <taxon>Nephilidae</taxon>
        <taxon>Trichonephila</taxon>
    </lineage>
</organism>
<keyword evidence="6 14" id="KW-0349">Heme</keyword>
<dbReference type="EMBL" id="BMAO01034271">
    <property type="protein sequence ID" value="GFQ95362.1"/>
    <property type="molecule type" value="Genomic_DNA"/>
</dbReference>
<name>A0A8X6G3A3_TRICU</name>
<evidence type="ECO:0000256" key="13">
    <source>
        <dbReference type="ARBA" id="ARBA00023136"/>
    </source>
</evidence>
<dbReference type="GO" id="GO:0005506">
    <property type="term" value="F:iron ion binding"/>
    <property type="evidence" value="ECO:0007669"/>
    <property type="project" value="InterPro"/>
</dbReference>
<dbReference type="InterPro" id="IPR050182">
    <property type="entry name" value="Cytochrome_P450_fam2"/>
</dbReference>
<keyword evidence="13 16" id="KW-0472">Membrane</keyword>
<dbReference type="PROSITE" id="PS00086">
    <property type="entry name" value="CYTOCHROME_P450"/>
    <property type="match status" value="1"/>
</dbReference>
<evidence type="ECO:0000256" key="14">
    <source>
        <dbReference type="PIRSR" id="PIRSR602401-1"/>
    </source>
</evidence>
<dbReference type="OrthoDB" id="6422850at2759"/>
<evidence type="ECO:0000256" key="12">
    <source>
        <dbReference type="ARBA" id="ARBA00023033"/>
    </source>
</evidence>
<keyword evidence="16" id="KW-1133">Transmembrane helix</keyword>
<dbReference type="GO" id="GO:0004497">
    <property type="term" value="F:monooxygenase activity"/>
    <property type="evidence" value="ECO:0007669"/>
    <property type="project" value="UniProtKB-KW"/>
</dbReference>
<evidence type="ECO:0000256" key="5">
    <source>
        <dbReference type="ARBA" id="ARBA00010617"/>
    </source>
</evidence>
<evidence type="ECO:0000256" key="10">
    <source>
        <dbReference type="ARBA" id="ARBA00023002"/>
    </source>
</evidence>
<keyword evidence="11 14" id="KW-0408">Iron</keyword>
<dbReference type="AlphaFoldDB" id="A0A8X6G3A3"/>
<dbReference type="PRINTS" id="PR00385">
    <property type="entry name" value="P450"/>
</dbReference>
<comment type="function">
    <text evidence="2">May be involved in the metabolism of insect hormones and in the breakdown of synthetic insecticides.</text>
</comment>
<dbReference type="InterPro" id="IPR017972">
    <property type="entry name" value="Cyt_P450_CS"/>
</dbReference>
<comment type="caution">
    <text evidence="17">The sequence shown here is derived from an EMBL/GenBank/DDBJ whole genome shotgun (WGS) entry which is preliminary data.</text>
</comment>
<protein>
    <submittedName>
        <fullName evidence="17">Cytochrome P450 2J5</fullName>
    </submittedName>
</protein>
<keyword evidence="16" id="KW-0812">Transmembrane</keyword>
<proteinExistence type="inferred from homology"/>
<comment type="cofactor">
    <cofactor evidence="1 14">
        <name>heme</name>
        <dbReference type="ChEBI" id="CHEBI:30413"/>
    </cofactor>
</comment>
<keyword evidence="18" id="KW-1185">Reference proteome</keyword>
<keyword evidence="8" id="KW-0256">Endoplasmic reticulum</keyword>
<keyword evidence="7 14" id="KW-0479">Metal-binding</keyword>
<sequence>MEFEAIQKYFKTIEFGSVTNGLLVTIGCLIIVRLLQKTVTWFNFIRKGPPGPMGLPIVGALPFLGTEPYKTLWEMKDKYGDIISVYLGPRYTVVLNEYTVMKEVLSHPYALDRATEQFSALGSLGFGTENGEQWHEQRKFVLSAARSLGLGKGPWQKLIMEEASNFVEDVKKFKGNPTNVSALLVSSINASIISLLIGRRLNKEEEANKIKLCYEYADVAFKVIGISDPVSLIPGLRKLYEILKIGDFDHAAKTIRTFTSFVKDEINRHKTSPALRELRDFINSYLDKLSGISKEKDSKNYFSEKMLEGNLSVLFLGASDTISSSLGYLITLMCKYKEVQDKVYAEVIEAVGKDGKVGYEDRNKVPYTFAVLMETQRFASVVRLSGTRKAIQDIHIRGCVIPKGADITANLWALHHDPKYWDKPDEFRPERFLTEDGTKLVKQPPSYAPFSTGKRNCPGETIAWMGILSYFTEIVKNFEISAAPGKKLEYKESGGLVMRLEPQPLCFKPRNN</sequence>
<evidence type="ECO:0000256" key="2">
    <source>
        <dbReference type="ARBA" id="ARBA00003690"/>
    </source>
</evidence>
<dbReference type="GO" id="GO:0020037">
    <property type="term" value="F:heme binding"/>
    <property type="evidence" value="ECO:0007669"/>
    <property type="project" value="InterPro"/>
</dbReference>
<keyword evidence="9" id="KW-0492">Microsome</keyword>
<dbReference type="GO" id="GO:0005789">
    <property type="term" value="C:endoplasmic reticulum membrane"/>
    <property type="evidence" value="ECO:0007669"/>
    <property type="project" value="UniProtKB-SubCell"/>
</dbReference>
<dbReference type="PRINTS" id="PR00463">
    <property type="entry name" value="EP450I"/>
</dbReference>
<comment type="similarity">
    <text evidence="5 15">Belongs to the cytochrome P450 family.</text>
</comment>
<evidence type="ECO:0000256" key="1">
    <source>
        <dbReference type="ARBA" id="ARBA00001971"/>
    </source>
</evidence>